<dbReference type="AlphaFoldDB" id="A0A367YYV4"/>
<comment type="caution">
    <text evidence="10">The sequence shown here is derived from an EMBL/GenBank/DDBJ whole genome shotgun (WGS) entry which is preliminary data.</text>
</comment>
<feature type="transmembrane region" description="Helical" evidence="7">
    <location>
        <begin position="167"/>
        <end position="187"/>
    </location>
</feature>
<dbReference type="PANTHER" id="PTHR43744:SF6">
    <property type="entry name" value="ABC TRANSPORTER PERMEASE PROTEIN YESQ-RELATED"/>
    <property type="match status" value="1"/>
</dbReference>
<name>A0A367YYV4_9ACTN</name>
<evidence type="ECO:0000313" key="11">
    <source>
        <dbReference type="Proteomes" id="UP000252770"/>
    </source>
</evidence>
<dbReference type="Proteomes" id="UP000252770">
    <property type="component" value="Unassembled WGS sequence"/>
</dbReference>
<feature type="region of interest" description="Disordered" evidence="8">
    <location>
        <begin position="1"/>
        <end position="30"/>
    </location>
</feature>
<evidence type="ECO:0000259" key="9">
    <source>
        <dbReference type="PROSITE" id="PS50928"/>
    </source>
</evidence>
<keyword evidence="2 7" id="KW-0813">Transport</keyword>
<dbReference type="Pfam" id="PF00528">
    <property type="entry name" value="BPD_transp_1"/>
    <property type="match status" value="1"/>
</dbReference>
<evidence type="ECO:0000256" key="4">
    <source>
        <dbReference type="ARBA" id="ARBA00022692"/>
    </source>
</evidence>
<dbReference type="GO" id="GO:0005886">
    <property type="term" value="C:plasma membrane"/>
    <property type="evidence" value="ECO:0007669"/>
    <property type="project" value="UniProtKB-SubCell"/>
</dbReference>
<dbReference type="GO" id="GO:0055085">
    <property type="term" value="P:transmembrane transport"/>
    <property type="evidence" value="ECO:0007669"/>
    <property type="project" value="InterPro"/>
</dbReference>
<keyword evidence="3" id="KW-1003">Cell membrane</keyword>
<accession>A0A367YYV4</accession>
<feature type="compositionally biased region" description="Basic and acidic residues" evidence="8">
    <location>
        <begin position="1"/>
        <end position="10"/>
    </location>
</feature>
<dbReference type="InterPro" id="IPR000515">
    <property type="entry name" value="MetI-like"/>
</dbReference>
<feature type="transmembrane region" description="Helical" evidence="7">
    <location>
        <begin position="93"/>
        <end position="120"/>
    </location>
</feature>
<dbReference type="CDD" id="cd06261">
    <property type="entry name" value="TM_PBP2"/>
    <property type="match status" value="1"/>
</dbReference>
<evidence type="ECO:0000256" key="5">
    <source>
        <dbReference type="ARBA" id="ARBA00022989"/>
    </source>
</evidence>
<comment type="similarity">
    <text evidence="7">Belongs to the binding-protein-dependent transport system permease family.</text>
</comment>
<dbReference type="PANTHER" id="PTHR43744">
    <property type="entry name" value="ABC TRANSPORTER PERMEASE PROTEIN MG189-RELATED-RELATED"/>
    <property type="match status" value="1"/>
</dbReference>
<evidence type="ECO:0000256" key="3">
    <source>
        <dbReference type="ARBA" id="ARBA00022475"/>
    </source>
</evidence>
<dbReference type="EMBL" id="QOUI01000003">
    <property type="protein sequence ID" value="RCK70192.1"/>
    <property type="molecule type" value="Genomic_DNA"/>
</dbReference>
<keyword evidence="5 7" id="KW-1133">Transmembrane helix</keyword>
<feature type="domain" description="ABC transmembrane type-1" evidence="9">
    <location>
        <begin position="96"/>
        <end position="288"/>
    </location>
</feature>
<evidence type="ECO:0000256" key="1">
    <source>
        <dbReference type="ARBA" id="ARBA00004651"/>
    </source>
</evidence>
<dbReference type="Gene3D" id="1.10.3720.10">
    <property type="entry name" value="MetI-like"/>
    <property type="match status" value="1"/>
</dbReference>
<feature type="transmembrane region" description="Helical" evidence="7">
    <location>
        <begin position="267"/>
        <end position="288"/>
    </location>
</feature>
<sequence length="302" mass="33962">MSEQILDRTLDPVQDPPKTEPPPSARRERRRSDVLRHAGLILFGLVMLYPLVWMAVSAFKPSNLVLTDPSIIPTELTLQNFRDGWNSANQPFWVFYGNSLVVAVCCIIGNLFSCSLTAYALARLDFRAKKTYFAIVLVSVMLPMHVVVIPQYIVFSQLGLVNTFVPLILPKFLATDAFFIFLMVQFIRGIPRELDQAAWLDGAGPFRTFWFVVFPLMRPALVTTAIFTFIWTWNDFFGQLIYLTESSVFTVPVALNSLVDSQTQSGIGMLLAMSVLSLVPILAFFAFAQKYLIRGISTTGLK</sequence>
<dbReference type="InterPro" id="IPR035906">
    <property type="entry name" value="MetI-like_sf"/>
</dbReference>
<feature type="transmembrane region" description="Helical" evidence="7">
    <location>
        <begin position="132"/>
        <end position="155"/>
    </location>
</feature>
<evidence type="ECO:0000313" key="10">
    <source>
        <dbReference type="EMBL" id="RCK70192.1"/>
    </source>
</evidence>
<reference evidence="10 11" key="1">
    <citation type="submission" date="2018-07" db="EMBL/GenBank/DDBJ databases">
        <title>Desertimonas flava gen. nov. sp. nov.</title>
        <authorList>
            <person name="Liu S."/>
        </authorList>
    </citation>
    <scope>NUCLEOTIDE SEQUENCE [LARGE SCALE GENOMIC DNA]</scope>
    <source>
        <strain evidence="10 11">16Sb5-5</strain>
    </source>
</reference>
<gene>
    <name evidence="10" type="ORF">DT076_05825</name>
</gene>
<organism evidence="10 11">
    <name type="scientific">Desertihabitans brevis</name>
    <dbReference type="NCBI Taxonomy" id="2268447"/>
    <lineage>
        <taxon>Bacteria</taxon>
        <taxon>Bacillati</taxon>
        <taxon>Actinomycetota</taxon>
        <taxon>Actinomycetes</taxon>
        <taxon>Propionibacteriales</taxon>
        <taxon>Propionibacteriaceae</taxon>
        <taxon>Desertihabitans</taxon>
    </lineage>
</organism>
<proteinExistence type="inferred from homology"/>
<evidence type="ECO:0000256" key="7">
    <source>
        <dbReference type="RuleBase" id="RU363032"/>
    </source>
</evidence>
<feature type="transmembrane region" description="Helical" evidence="7">
    <location>
        <begin position="34"/>
        <end position="56"/>
    </location>
</feature>
<evidence type="ECO:0000256" key="2">
    <source>
        <dbReference type="ARBA" id="ARBA00022448"/>
    </source>
</evidence>
<dbReference type="SUPFAM" id="SSF161098">
    <property type="entry name" value="MetI-like"/>
    <property type="match status" value="1"/>
</dbReference>
<feature type="transmembrane region" description="Helical" evidence="7">
    <location>
        <begin position="208"/>
        <end position="233"/>
    </location>
</feature>
<evidence type="ECO:0000256" key="6">
    <source>
        <dbReference type="ARBA" id="ARBA00023136"/>
    </source>
</evidence>
<keyword evidence="11" id="KW-1185">Reference proteome</keyword>
<keyword evidence="4 7" id="KW-0812">Transmembrane</keyword>
<dbReference type="RefSeq" id="WP_114125734.1">
    <property type="nucleotide sequence ID" value="NZ_QOUI01000003.1"/>
</dbReference>
<keyword evidence="6 7" id="KW-0472">Membrane</keyword>
<protein>
    <submittedName>
        <fullName evidence="10">Carbohydrate ABC transporter permease</fullName>
    </submittedName>
</protein>
<evidence type="ECO:0000256" key="8">
    <source>
        <dbReference type="SAM" id="MobiDB-lite"/>
    </source>
</evidence>
<comment type="subcellular location">
    <subcellularLocation>
        <location evidence="1 7">Cell membrane</location>
        <topology evidence="1 7">Multi-pass membrane protein</topology>
    </subcellularLocation>
</comment>
<dbReference type="PROSITE" id="PS50928">
    <property type="entry name" value="ABC_TM1"/>
    <property type="match status" value="1"/>
</dbReference>